<dbReference type="RefSeq" id="WP_190957545.1">
    <property type="nucleotide sequence ID" value="NZ_JACJTU010000025.1"/>
</dbReference>
<keyword evidence="3" id="KW-1185">Reference proteome</keyword>
<evidence type="ECO:0000256" key="1">
    <source>
        <dbReference type="SAM" id="Phobius"/>
    </source>
</evidence>
<gene>
    <name evidence="2" type="ORF">H6H03_24215</name>
</gene>
<sequence>MRLRRILILTLTVATSILLVWIFTSKVIIPPTDRQLAIAVYVHHELVAWLKDLVG</sequence>
<proteinExistence type="predicted"/>
<organism evidence="2 3">
    <name type="scientific">Nostoc paludosum FACHB-159</name>
    <dbReference type="NCBI Taxonomy" id="2692908"/>
    <lineage>
        <taxon>Bacteria</taxon>
        <taxon>Bacillati</taxon>
        <taxon>Cyanobacteriota</taxon>
        <taxon>Cyanophyceae</taxon>
        <taxon>Nostocales</taxon>
        <taxon>Nostocaceae</taxon>
        <taxon>Nostoc</taxon>
    </lineage>
</organism>
<name>A0ABR8KDV4_9NOSO</name>
<feature type="transmembrane region" description="Helical" evidence="1">
    <location>
        <begin position="6"/>
        <end position="24"/>
    </location>
</feature>
<comment type="caution">
    <text evidence="2">The sequence shown here is derived from an EMBL/GenBank/DDBJ whole genome shotgun (WGS) entry which is preliminary data.</text>
</comment>
<keyword evidence="1" id="KW-0472">Membrane</keyword>
<reference evidence="2 3" key="1">
    <citation type="journal article" date="2020" name="ISME J.">
        <title>Comparative genomics reveals insights into cyanobacterial evolution and habitat adaptation.</title>
        <authorList>
            <person name="Chen M.Y."/>
            <person name="Teng W.K."/>
            <person name="Zhao L."/>
            <person name="Hu C.X."/>
            <person name="Zhou Y.K."/>
            <person name="Han B.P."/>
            <person name="Song L.R."/>
            <person name="Shu W.S."/>
        </authorList>
    </citation>
    <scope>NUCLEOTIDE SEQUENCE [LARGE SCALE GENOMIC DNA]</scope>
    <source>
        <strain evidence="2 3">FACHB-159</strain>
    </source>
</reference>
<protein>
    <submittedName>
        <fullName evidence="2">Uncharacterized protein</fullName>
    </submittedName>
</protein>
<dbReference type="Proteomes" id="UP000637383">
    <property type="component" value="Unassembled WGS sequence"/>
</dbReference>
<accession>A0ABR8KDV4</accession>
<evidence type="ECO:0000313" key="3">
    <source>
        <dbReference type="Proteomes" id="UP000637383"/>
    </source>
</evidence>
<keyword evidence="1" id="KW-0812">Transmembrane</keyword>
<evidence type="ECO:0000313" key="2">
    <source>
        <dbReference type="EMBL" id="MBD2736951.1"/>
    </source>
</evidence>
<keyword evidence="1" id="KW-1133">Transmembrane helix</keyword>
<dbReference type="EMBL" id="JACJTU010000025">
    <property type="protein sequence ID" value="MBD2736951.1"/>
    <property type="molecule type" value="Genomic_DNA"/>
</dbReference>